<comment type="caution">
    <text evidence="1">The sequence shown here is derived from an EMBL/GenBank/DDBJ whole genome shotgun (WGS) entry which is preliminary data.</text>
</comment>
<protein>
    <submittedName>
        <fullName evidence="1">Cytidylate kinase-like family protein</fullName>
    </submittedName>
</protein>
<dbReference type="RefSeq" id="WP_302929279.1">
    <property type="nucleotide sequence ID" value="NZ_JAJEPW010000034.1"/>
</dbReference>
<keyword evidence="2" id="KW-1185">Reference proteome</keyword>
<dbReference type="Pfam" id="PF13189">
    <property type="entry name" value="Cytidylate_kin2"/>
    <property type="match status" value="1"/>
</dbReference>
<accession>A0AAE3AFG0</accession>
<dbReference type="GO" id="GO:0016301">
    <property type="term" value="F:kinase activity"/>
    <property type="evidence" value="ECO:0007669"/>
    <property type="project" value="UniProtKB-KW"/>
</dbReference>
<dbReference type="AlphaFoldDB" id="A0AAE3AFG0"/>
<dbReference type="InterPro" id="IPR027417">
    <property type="entry name" value="P-loop_NTPase"/>
</dbReference>
<proteinExistence type="predicted"/>
<dbReference type="EMBL" id="JAJEPW010000034">
    <property type="protein sequence ID" value="MCC2130048.1"/>
    <property type="molecule type" value="Genomic_DNA"/>
</dbReference>
<gene>
    <name evidence="1" type="ORF">LKD37_11075</name>
</gene>
<dbReference type="Gene3D" id="3.40.50.300">
    <property type="entry name" value="P-loop containing nucleotide triphosphate hydrolases"/>
    <property type="match status" value="1"/>
</dbReference>
<evidence type="ECO:0000313" key="1">
    <source>
        <dbReference type="EMBL" id="MCC2130048.1"/>
    </source>
</evidence>
<sequence length="199" mass="23046">MKKQILITIGREYGSGGHDLAVLLSQRLGIRMLDRELIDELWKNDPEMQRLAQEYDERPVNRILSRKINEFDNSIPHNVAQRQFDMIRQIADSGESAIFVGRCADYALAGRPGLLRIFCRADLTQRIKRIQQRHNLSLEKAALLVAKTDRHRRVYYHHHTGKFWGHSSCYDLTVNTSVLGVEKTAEALEAYIRAFQEQD</sequence>
<name>A0AAE3AFG0_9FIRM</name>
<reference evidence="1" key="1">
    <citation type="submission" date="2021-10" db="EMBL/GenBank/DDBJ databases">
        <title>Anaerobic single-cell dispensing facilitates the cultivation of human gut bacteria.</title>
        <authorList>
            <person name="Afrizal A."/>
        </authorList>
    </citation>
    <scope>NUCLEOTIDE SEQUENCE</scope>
    <source>
        <strain evidence="1">CLA-AA-H272</strain>
    </source>
</reference>
<evidence type="ECO:0000313" key="2">
    <source>
        <dbReference type="Proteomes" id="UP001199319"/>
    </source>
</evidence>
<dbReference type="SUPFAM" id="SSF52540">
    <property type="entry name" value="P-loop containing nucleoside triphosphate hydrolases"/>
    <property type="match status" value="1"/>
</dbReference>
<keyword evidence="1" id="KW-0418">Kinase</keyword>
<dbReference type="Proteomes" id="UP001199319">
    <property type="component" value="Unassembled WGS sequence"/>
</dbReference>
<organism evidence="1 2">
    <name type="scientific">Brotocaccenecus cirricatena</name>
    <dbReference type="NCBI Taxonomy" id="3064195"/>
    <lineage>
        <taxon>Bacteria</taxon>
        <taxon>Bacillati</taxon>
        <taxon>Bacillota</taxon>
        <taxon>Clostridia</taxon>
        <taxon>Eubacteriales</taxon>
        <taxon>Oscillospiraceae</taxon>
        <taxon>Brotocaccenecus</taxon>
    </lineage>
</organism>
<keyword evidence="1" id="KW-0808">Transferase</keyword>